<reference evidence="2 3" key="1">
    <citation type="submission" date="2015-06" db="EMBL/GenBank/DDBJ databases">
        <title>Comparative genome analysis of nirS-carrying Bradyrhizobium sp. strains.</title>
        <authorList>
            <person name="Ishii S."/>
            <person name="Jang J."/>
            <person name="Nishizawa T."/>
            <person name="Senoo K."/>
        </authorList>
    </citation>
    <scope>NUCLEOTIDE SEQUENCE [LARGE SCALE GENOMIC DNA]</scope>
    <source>
        <strain evidence="2 3">TSA1</strain>
    </source>
</reference>
<evidence type="ECO:0000313" key="3">
    <source>
        <dbReference type="Proteomes" id="UP000228930"/>
    </source>
</evidence>
<evidence type="ECO:0000313" key="2">
    <source>
        <dbReference type="EMBL" id="PIT00303.1"/>
    </source>
</evidence>
<comment type="caution">
    <text evidence="2">The sequence shown here is derived from an EMBL/GenBank/DDBJ whole genome shotgun (WGS) entry which is preliminary data.</text>
</comment>
<dbReference type="SUPFAM" id="SSF141571">
    <property type="entry name" value="Pentapeptide repeat-like"/>
    <property type="match status" value="1"/>
</dbReference>
<dbReference type="AlphaFoldDB" id="A0A2M6U6T1"/>
<feature type="transmembrane region" description="Helical" evidence="1">
    <location>
        <begin position="32"/>
        <end position="55"/>
    </location>
</feature>
<dbReference type="Gene3D" id="2.160.20.80">
    <property type="entry name" value="E3 ubiquitin-protein ligase SopA"/>
    <property type="match status" value="1"/>
</dbReference>
<keyword evidence="1" id="KW-1133">Transmembrane helix</keyword>
<keyword evidence="3" id="KW-1185">Reference proteome</keyword>
<protein>
    <recommendedName>
        <fullName evidence="4">Pentapeptide repeat-containing protein</fullName>
    </recommendedName>
</protein>
<name>A0A2M6U6T1_9BRAD</name>
<dbReference type="Pfam" id="PF00805">
    <property type="entry name" value="Pentapeptide"/>
    <property type="match status" value="1"/>
</dbReference>
<gene>
    <name evidence="2" type="ORF">TSA1_05640</name>
</gene>
<feature type="transmembrane region" description="Helical" evidence="1">
    <location>
        <begin position="116"/>
        <end position="134"/>
    </location>
</feature>
<evidence type="ECO:0000256" key="1">
    <source>
        <dbReference type="SAM" id="Phobius"/>
    </source>
</evidence>
<sequence>MVIFFLLGAAIGPALFFLIFKMEDVGGSLIAFGIGAIAAASATLTLCSILAFLVVPRWIGNVRGTVESIAAAITAAGRAHVAGKSDVAATEMGRATIEAAAWYANVRTRHFVSQSAIALVVAFGGIVGSALLITQNSLLKDQNLKLDYQTKLLNQQNVTAEAQRRAALTAELFDVLKDVAREVQSTQNGVLTEGLINRILVLSRAAQPYYYVRYSNPKDGEQTRAEIIKLPLSPERGQLLLGLLANRVTLKPLADAGVVFEYADLRETSLSSADLTGVSLSFADFSYAHLIRIKFERASLFNAIFRGAEVYNCSFGGHIPSGSIDFRDARLLRSKFAKSMPKALLDGAYIGKLTPQGTTDEPDGIDFSGYERQNEGLWVRLRKKTDN</sequence>
<dbReference type="EMBL" id="LFJC01000003">
    <property type="protein sequence ID" value="PIT00303.1"/>
    <property type="molecule type" value="Genomic_DNA"/>
</dbReference>
<accession>A0A2M6U6T1</accession>
<keyword evidence="1" id="KW-0472">Membrane</keyword>
<organism evidence="2 3">
    <name type="scientific">Bradyrhizobium nitroreducens</name>
    <dbReference type="NCBI Taxonomy" id="709803"/>
    <lineage>
        <taxon>Bacteria</taxon>
        <taxon>Pseudomonadati</taxon>
        <taxon>Pseudomonadota</taxon>
        <taxon>Alphaproteobacteria</taxon>
        <taxon>Hyphomicrobiales</taxon>
        <taxon>Nitrobacteraceae</taxon>
        <taxon>Bradyrhizobium</taxon>
    </lineage>
</organism>
<dbReference type="InterPro" id="IPR001646">
    <property type="entry name" value="5peptide_repeat"/>
</dbReference>
<dbReference type="Proteomes" id="UP000228930">
    <property type="component" value="Unassembled WGS sequence"/>
</dbReference>
<evidence type="ECO:0008006" key="4">
    <source>
        <dbReference type="Google" id="ProtNLM"/>
    </source>
</evidence>
<keyword evidence="1" id="KW-0812">Transmembrane</keyword>
<proteinExistence type="predicted"/>